<proteinExistence type="predicted"/>
<feature type="region of interest" description="Disordered" evidence="1">
    <location>
        <begin position="180"/>
        <end position="206"/>
    </location>
</feature>
<feature type="compositionally biased region" description="Polar residues" evidence="1">
    <location>
        <begin position="194"/>
        <end position="206"/>
    </location>
</feature>
<evidence type="ECO:0000256" key="1">
    <source>
        <dbReference type="SAM" id="MobiDB-lite"/>
    </source>
</evidence>
<name>A0A7S1YMS2_9STRA</name>
<accession>A0A7S1YMS2</accession>
<evidence type="ECO:0000313" key="2">
    <source>
        <dbReference type="EMBL" id="CAD9313554.1"/>
    </source>
</evidence>
<sequence length="206" mass="22095">MPPVYLTPKSSTASPDAMAVCPFPPRRDDADTSCQVIMGPMNVPKLKLRDDDDEEEDAKLGFFLTAPSNKRRVSDDSNDDESLSFVPIEQARHSISVPIIKIRPRPSRAFAAAAALTRAAHTNVAISPTLADIDEEERVALTSSPSVVARAKSIKCEAAVTPTTTTMSSIKNSYRLAARNSKKLKMGSPVAANAATTRRPSSSRAA</sequence>
<dbReference type="AlphaFoldDB" id="A0A7S1YMS2"/>
<organism evidence="2">
    <name type="scientific">Skeletonema marinoi</name>
    <dbReference type="NCBI Taxonomy" id="267567"/>
    <lineage>
        <taxon>Eukaryota</taxon>
        <taxon>Sar</taxon>
        <taxon>Stramenopiles</taxon>
        <taxon>Ochrophyta</taxon>
        <taxon>Bacillariophyta</taxon>
        <taxon>Coscinodiscophyceae</taxon>
        <taxon>Thalassiosirophycidae</taxon>
        <taxon>Thalassiosirales</taxon>
        <taxon>Skeletonemataceae</taxon>
        <taxon>Skeletonema</taxon>
        <taxon>Skeletonema marinoi-dohrnii complex</taxon>
    </lineage>
</organism>
<reference evidence="2" key="1">
    <citation type="submission" date="2021-01" db="EMBL/GenBank/DDBJ databases">
        <authorList>
            <person name="Corre E."/>
            <person name="Pelletier E."/>
            <person name="Niang G."/>
            <person name="Scheremetjew M."/>
            <person name="Finn R."/>
            <person name="Kale V."/>
            <person name="Holt S."/>
            <person name="Cochrane G."/>
            <person name="Meng A."/>
            <person name="Brown T."/>
            <person name="Cohen L."/>
        </authorList>
    </citation>
    <scope>NUCLEOTIDE SEQUENCE</scope>
    <source>
        <strain evidence="2">FE7</strain>
    </source>
</reference>
<dbReference type="EMBL" id="HBGM01000983">
    <property type="protein sequence ID" value="CAD9313554.1"/>
    <property type="molecule type" value="Transcribed_RNA"/>
</dbReference>
<gene>
    <name evidence="2" type="ORF">SMAR1039_LOCUS678</name>
</gene>
<protein>
    <submittedName>
        <fullName evidence="2">Uncharacterized protein</fullName>
    </submittedName>
</protein>